<dbReference type="PANTHER" id="PTHR19849:SF1">
    <property type="entry name" value="F-BOX_WD REPEAT-CONTAINING PROTEIN 7"/>
    <property type="match status" value="1"/>
</dbReference>
<evidence type="ECO:0000256" key="9">
    <source>
        <dbReference type="ARBA" id="ARBA00022989"/>
    </source>
</evidence>
<feature type="compositionally biased region" description="Acidic residues" evidence="14">
    <location>
        <begin position="933"/>
        <end position="950"/>
    </location>
</feature>
<feature type="compositionally biased region" description="Polar residues" evidence="14">
    <location>
        <begin position="74"/>
        <end position="86"/>
    </location>
</feature>
<dbReference type="PROSITE" id="PS50082">
    <property type="entry name" value="WD_REPEATS_2"/>
    <property type="match status" value="7"/>
</dbReference>
<feature type="repeat" description="WD" evidence="13">
    <location>
        <begin position="1314"/>
        <end position="1353"/>
    </location>
</feature>
<feature type="transmembrane region" description="Helical" evidence="15">
    <location>
        <begin position="1692"/>
        <end position="1718"/>
    </location>
</feature>
<feature type="repeat" description="WD" evidence="13">
    <location>
        <begin position="1517"/>
        <end position="1556"/>
    </location>
</feature>
<feature type="compositionally biased region" description="Polar residues" evidence="14">
    <location>
        <begin position="1088"/>
        <end position="1108"/>
    </location>
</feature>
<feature type="region of interest" description="Disordered" evidence="14">
    <location>
        <begin position="916"/>
        <end position="950"/>
    </location>
</feature>
<dbReference type="InterPro" id="IPR036047">
    <property type="entry name" value="F-box-like_dom_sf"/>
</dbReference>
<dbReference type="Gene3D" id="1.20.1280.50">
    <property type="match status" value="1"/>
</dbReference>
<feature type="compositionally biased region" description="Basic and acidic residues" evidence="14">
    <location>
        <begin position="129"/>
        <end position="162"/>
    </location>
</feature>
<feature type="region of interest" description="Disordered" evidence="14">
    <location>
        <begin position="61"/>
        <end position="109"/>
    </location>
</feature>
<dbReference type="InterPro" id="IPR015943">
    <property type="entry name" value="WD40/YVTN_repeat-like_dom_sf"/>
</dbReference>
<keyword evidence="11" id="KW-0539">Nucleus</keyword>
<evidence type="ECO:0000256" key="11">
    <source>
        <dbReference type="ARBA" id="ARBA00023242"/>
    </source>
</evidence>
<keyword evidence="4" id="KW-0597">Phosphoprotein</keyword>
<feature type="compositionally biased region" description="Polar residues" evidence="14">
    <location>
        <begin position="812"/>
        <end position="824"/>
    </location>
</feature>
<dbReference type="PROSITE" id="PS50181">
    <property type="entry name" value="FBOX"/>
    <property type="match status" value="1"/>
</dbReference>
<keyword evidence="18" id="KW-1185">Reference proteome</keyword>
<dbReference type="InterPro" id="IPR001810">
    <property type="entry name" value="F-box_dom"/>
</dbReference>
<feature type="region of interest" description="Disordered" evidence="14">
    <location>
        <begin position="573"/>
        <end position="601"/>
    </location>
</feature>
<dbReference type="STRING" id="43041.A0A182K5W8"/>
<evidence type="ECO:0000256" key="7">
    <source>
        <dbReference type="ARBA" id="ARBA00022737"/>
    </source>
</evidence>
<keyword evidence="9 15" id="KW-1133">Transmembrane helix</keyword>
<name>A0A182K5W8_9DIPT</name>
<dbReference type="GO" id="GO:0043130">
    <property type="term" value="F:ubiquitin binding"/>
    <property type="evidence" value="ECO:0007669"/>
    <property type="project" value="TreeGrafter"/>
</dbReference>
<keyword evidence="10 15" id="KW-0472">Membrane</keyword>
<dbReference type="GO" id="GO:0010721">
    <property type="term" value="P:negative regulation of cell development"/>
    <property type="evidence" value="ECO:0007669"/>
    <property type="project" value="UniProtKB-ARBA"/>
</dbReference>
<evidence type="ECO:0000256" key="3">
    <source>
        <dbReference type="ARBA" id="ARBA00004906"/>
    </source>
</evidence>
<evidence type="ECO:0000256" key="6">
    <source>
        <dbReference type="ARBA" id="ARBA00022692"/>
    </source>
</evidence>
<evidence type="ECO:0000256" key="5">
    <source>
        <dbReference type="ARBA" id="ARBA00022574"/>
    </source>
</evidence>
<dbReference type="PANTHER" id="PTHR19849">
    <property type="entry name" value="PHOSPHOLIPASE A-2-ACTIVATING PROTEIN"/>
    <property type="match status" value="1"/>
</dbReference>
<accession>A0A182K5W8</accession>
<feature type="compositionally biased region" description="Acidic residues" evidence="14">
    <location>
        <begin position="229"/>
        <end position="247"/>
    </location>
</feature>
<feature type="region of interest" description="Disordered" evidence="14">
    <location>
        <begin position="228"/>
        <end position="256"/>
    </location>
</feature>
<feature type="compositionally biased region" description="Low complexity" evidence="14">
    <location>
        <begin position="923"/>
        <end position="932"/>
    </location>
</feature>
<feature type="compositionally biased region" description="Basic and acidic residues" evidence="14">
    <location>
        <begin position="691"/>
        <end position="702"/>
    </location>
</feature>
<comment type="subcellular location">
    <subcellularLocation>
        <location evidence="2">Membrane</location>
        <topology evidence="2">Multi-pass membrane protein</topology>
    </subcellularLocation>
    <subcellularLocation>
        <location evidence="1">Nucleus</location>
    </subcellularLocation>
</comment>
<dbReference type="InterPro" id="IPR019775">
    <property type="entry name" value="WD40_repeat_CS"/>
</dbReference>
<evidence type="ECO:0000313" key="18">
    <source>
        <dbReference type="Proteomes" id="UP000075881"/>
    </source>
</evidence>
<sequence>MAEQCTVSIEDSKQQQEQPAVVVAVPAAAASLDVIHPASPLSCIKSPTCATTTATVTGVTVHPEDEEQPHTLENDGSTDGSSTPRTTCDHRSTTPSSGVTPLSFAGEAEGKDGVKKPYWLFSADSEEDRTDRQQHQRHLLRMDSHGSDDIDGSLRHEPERQPLECPILLETPALERAETSENGGGAMRLSSLADGISESGGRIGVGSKLAIISDKLAAVKPKRLSDEFFSADDDNDDEEDEDVDDEETKSNGPCVADRNAMVDSEAQASLSEIKNLSITCCGKRRGREEDEEAEAAAVCEQSVKDRPLDNCLSSLRPSGSKNGAADLLPACRDVANVLLEPKASVISAIENTIEDPLEHDEEGEQQQHGAAAVDEDEELLLDDVQSMDAIERRDFEQEGGFLIRNRSLISGDRLNLEFLNNTIARPPSIERTQPEQQPTSVEGSAGIVPASSESSILPAVETAPPSSPFPASCTAVNACTTMATNTRTSAQHTTTPTSSRYQHKHDPHHHHHHHHHHHNHQHQAGKTGGKALSSNTGSDSFSSSSSNNRETENNSTTKFAVNKLTRNLSASLANCNDKKSDQQQVETGADTGTGSSSTSPISSSFASSVSSSCSSSSYSLYSASAAAVGTGGESTPALLAEAPALLEECKPAELAEAFLNANSNDSVSSDRSLFGLHGVKEETAITVSDGQTKEDTHTHHDPCSSTSSTASYSSSSSPSPSQTAATQHNDDVSMTICSSAALPPTASHSATSSVSSSHEESTITEHDGKPLCDGEEEDQADRAEGAKTMCTTSCAFPKDDAKMSVADGNKQLLPSTSTNGNGQSEELDGASKSRANGSGHQSQNSQHHHRRQLHHHHHHRAAGTGEGAIAASSGTASSSSSRAVQANGTVSVPVGSAAVVPVRDANPGPEVVIASYHQQRDASTNTSNSPESSEPEIDEEDWADCEEGTDEEVCTCRDYTDEDGFASSEDELPSRDVDLSSYTHLDTISDDLLHDAQTPRLHRKRKLTENRTILYGDASSPSAESLNYSSRKRLALDGSSATGTASSTAAGSGSPGAGAAGAAGTSTTTAASAGGVTPLSNGLVVATTPRSSLRNPMNIATTPTSSTLGERKTPRTIIPTKDNPPPELNEWLVQFQRWTHVERLLAVDRLIEHCEPTQVRHMMKVIEPQFQRDFISLLPKELALQVLSYLEPKDLLRAAQTCRSWRFLADDNLLWKEKCKESGIGIEPSTDRPKRGRTGNMPPISSPWKAAYMRQHIIEMNWRSRPIRTAKVLKGHDDHVITCLQFCGNRIVSGSDDNTLKVWSAITGKCLRTLTGHTGGVWSSQMSGNVIISGSTDRTLRVWKADTGQCMHILHGHTSTVRCMHLHGNKVVSGSRDATLRVWDVNLGTCLHMLVGHLAAVRCVQYDGKLIVSGAYDYMVKVWNPERQECLHTLQGHTNRVYSLQFDGIHVVSGSLDTSIRVWDAETGSCKHALMGHQSLTSGMELRQNILVSGNADSTVKVWDIITGQCLQTLSGPNKHQSAVTCLQFNSRFVITSSDDGTVKLWDVKTGEFIRNLVALESGGSGGVVWRIRANDTKLICAVGSRNGTEETKLMVLDFDVEDVLSIVTIVSCLVSKVPQIQTVRQLQSAKGLSVNGLLMELCSYTVTMLYNYTNGYAFLSYLEYPILLVQEYVLVYYVLHYESLLGKRAYQWAAIYVALFVGFATAIIPASLLMMLVPFTTPVGATSKVMQLIAILRSKDSQSVSLITWGISAFTNSTRIYTIMLDSGDKMLLANFGISTVLSSSVLLAAWYYKKPKKD</sequence>
<feature type="region of interest" description="Disordered" evidence="14">
    <location>
        <begin position="743"/>
        <end position="784"/>
    </location>
</feature>
<dbReference type="GO" id="GO:0051241">
    <property type="term" value="P:negative regulation of multicellular organismal process"/>
    <property type="evidence" value="ECO:0007669"/>
    <property type="project" value="UniProtKB-ARBA"/>
</dbReference>
<dbReference type="Pfam" id="PF12937">
    <property type="entry name" value="F-box-like"/>
    <property type="match status" value="1"/>
</dbReference>
<evidence type="ECO:0000256" key="1">
    <source>
        <dbReference type="ARBA" id="ARBA00004123"/>
    </source>
</evidence>
<dbReference type="InterPro" id="IPR001680">
    <property type="entry name" value="WD40_rpt"/>
</dbReference>
<feature type="compositionally biased region" description="Basic residues" evidence="14">
    <location>
        <begin position="501"/>
        <end position="523"/>
    </location>
</feature>
<feature type="compositionally biased region" description="Low complexity" evidence="14">
    <location>
        <begin position="533"/>
        <end position="557"/>
    </location>
</feature>
<dbReference type="PRINTS" id="PR00320">
    <property type="entry name" value="GPROTEINBRPT"/>
</dbReference>
<dbReference type="FunFam" id="2.130.10.10:FF:000032">
    <property type="entry name" value="F-box/WD repeat-containing protein 7 isoform X1"/>
    <property type="match status" value="1"/>
</dbReference>
<protein>
    <recommendedName>
        <fullName evidence="12">F-box/WD repeat-containing protein 7</fullName>
    </recommendedName>
</protein>
<feature type="compositionally biased region" description="Low complexity" evidence="14">
    <location>
        <begin position="704"/>
        <end position="727"/>
    </location>
</feature>
<evidence type="ECO:0000313" key="17">
    <source>
        <dbReference type="EnsemblMetazoa" id="ACHR006153-PA"/>
    </source>
</evidence>
<feature type="region of interest" description="Disordered" evidence="14">
    <location>
        <begin position="1039"/>
        <end position="1123"/>
    </location>
</feature>
<evidence type="ECO:0000256" key="13">
    <source>
        <dbReference type="PROSITE-ProRule" id="PRU00221"/>
    </source>
</evidence>
<dbReference type="SMART" id="SM00256">
    <property type="entry name" value="FBOX"/>
    <property type="match status" value="1"/>
</dbReference>
<feature type="repeat" description="WD" evidence="13">
    <location>
        <begin position="1474"/>
        <end position="1513"/>
    </location>
</feature>
<evidence type="ECO:0000256" key="12">
    <source>
        <dbReference type="ARBA" id="ARBA00039915"/>
    </source>
</evidence>
<keyword evidence="6 15" id="KW-0812">Transmembrane</keyword>
<feature type="repeat" description="WD" evidence="13">
    <location>
        <begin position="1288"/>
        <end position="1313"/>
    </location>
</feature>
<dbReference type="GO" id="GO:2000026">
    <property type="term" value="P:regulation of multicellular organismal development"/>
    <property type="evidence" value="ECO:0007669"/>
    <property type="project" value="UniProtKB-ARBA"/>
</dbReference>
<dbReference type="VEuPathDB" id="VectorBase:ACHR006153"/>
<dbReference type="GO" id="GO:0030162">
    <property type="term" value="P:regulation of proteolysis"/>
    <property type="evidence" value="ECO:0007669"/>
    <property type="project" value="UniProtKB-ARBA"/>
</dbReference>
<dbReference type="Gene3D" id="2.130.10.10">
    <property type="entry name" value="YVTN repeat-like/Quinoprotein amine dehydrogenase"/>
    <property type="match status" value="1"/>
</dbReference>
<feature type="repeat" description="WD" evidence="13">
    <location>
        <begin position="1354"/>
        <end position="1393"/>
    </location>
</feature>
<feature type="compositionally biased region" description="Low complexity" evidence="14">
    <location>
        <begin position="1039"/>
        <end position="1052"/>
    </location>
</feature>
<feature type="compositionally biased region" description="Basic and acidic residues" evidence="14">
    <location>
        <begin position="757"/>
        <end position="772"/>
    </location>
</feature>
<proteinExistence type="predicted"/>
<dbReference type="SUPFAM" id="SSF50978">
    <property type="entry name" value="WD40 repeat-like"/>
    <property type="match status" value="1"/>
</dbReference>
<reference evidence="17" key="2">
    <citation type="submission" date="2020-05" db="UniProtKB">
        <authorList>
            <consortium name="EnsemblMetazoa"/>
        </authorList>
    </citation>
    <scope>IDENTIFICATION</scope>
    <source>
        <strain evidence="17">ACHKN1017</strain>
    </source>
</reference>
<feature type="region of interest" description="Disordered" evidence="14">
    <location>
        <begin position="1225"/>
        <end position="1245"/>
    </location>
</feature>
<feature type="compositionally biased region" description="Polar residues" evidence="14">
    <location>
        <begin position="484"/>
        <end position="500"/>
    </location>
</feature>
<dbReference type="Pfam" id="PF04193">
    <property type="entry name" value="PQ-loop"/>
    <property type="match status" value="1"/>
</dbReference>
<dbReference type="InterPro" id="IPR036322">
    <property type="entry name" value="WD40_repeat_dom_sf"/>
</dbReference>
<dbReference type="GO" id="GO:0016020">
    <property type="term" value="C:membrane"/>
    <property type="evidence" value="ECO:0007669"/>
    <property type="project" value="UniProtKB-SubCell"/>
</dbReference>
<feature type="repeat" description="WD" evidence="13">
    <location>
        <begin position="1434"/>
        <end position="1473"/>
    </location>
</feature>
<feature type="region of interest" description="Disordered" evidence="14">
    <location>
        <begin position="685"/>
        <end position="728"/>
    </location>
</feature>
<feature type="region of interest" description="Disordered" evidence="14">
    <location>
        <begin position="810"/>
        <end position="862"/>
    </location>
</feature>
<dbReference type="GO" id="GO:0043161">
    <property type="term" value="P:proteasome-mediated ubiquitin-dependent protein catabolic process"/>
    <property type="evidence" value="ECO:0007669"/>
    <property type="project" value="TreeGrafter"/>
</dbReference>
<dbReference type="GO" id="GO:0005634">
    <property type="term" value="C:nucleus"/>
    <property type="evidence" value="ECO:0007669"/>
    <property type="project" value="UniProtKB-SubCell"/>
</dbReference>
<feature type="compositionally biased region" description="Basic residues" evidence="14">
    <location>
        <begin position="846"/>
        <end position="861"/>
    </location>
</feature>
<dbReference type="GO" id="GO:0048731">
    <property type="term" value="P:system development"/>
    <property type="evidence" value="ECO:0007669"/>
    <property type="project" value="UniProtKB-ARBA"/>
</dbReference>
<evidence type="ECO:0000256" key="4">
    <source>
        <dbReference type="ARBA" id="ARBA00022553"/>
    </source>
</evidence>
<evidence type="ECO:0000256" key="2">
    <source>
        <dbReference type="ARBA" id="ARBA00004141"/>
    </source>
</evidence>
<keyword evidence="8" id="KW-0833">Ubl conjugation pathway</keyword>
<feature type="region of interest" description="Disordered" evidence="14">
    <location>
        <begin position="125"/>
        <end position="162"/>
    </location>
</feature>
<dbReference type="PROSITE" id="PS00678">
    <property type="entry name" value="WD_REPEATS_1"/>
    <property type="match status" value="4"/>
</dbReference>
<evidence type="ECO:0000256" key="14">
    <source>
        <dbReference type="SAM" id="MobiDB-lite"/>
    </source>
</evidence>
<dbReference type="SUPFAM" id="SSF81383">
    <property type="entry name" value="F-box domain"/>
    <property type="match status" value="1"/>
</dbReference>
<dbReference type="CDD" id="cd22133">
    <property type="entry name" value="F-box_FBXW7"/>
    <property type="match status" value="1"/>
</dbReference>
<keyword evidence="5 13" id="KW-0853">WD repeat</keyword>
<evidence type="ECO:0000256" key="8">
    <source>
        <dbReference type="ARBA" id="ARBA00022786"/>
    </source>
</evidence>
<organism evidence="17 18">
    <name type="scientific">Anopheles christyi</name>
    <dbReference type="NCBI Taxonomy" id="43041"/>
    <lineage>
        <taxon>Eukaryota</taxon>
        <taxon>Metazoa</taxon>
        <taxon>Ecdysozoa</taxon>
        <taxon>Arthropoda</taxon>
        <taxon>Hexapoda</taxon>
        <taxon>Insecta</taxon>
        <taxon>Pterygota</taxon>
        <taxon>Neoptera</taxon>
        <taxon>Endopterygota</taxon>
        <taxon>Diptera</taxon>
        <taxon>Nematocera</taxon>
        <taxon>Culicoidea</taxon>
        <taxon>Culicidae</taxon>
        <taxon>Anophelinae</taxon>
        <taxon>Anopheles</taxon>
    </lineage>
</organism>
<dbReference type="Pfam" id="PF00400">
    <property type="entry name" value="WD40"/>
    <property type="match status" value="7"/>
</dbReference>
<dbReference type="GO" id="GO:0005737">
    <property type="term" value="C:cytoplasm"/>
    <property type="evidence" value="ECO:0007669"/>
    <property type="project" value="TreeGrafter"/>
</dbReference>
<dbReference type="InterPro" id="IPR006603">
    <property type="entry name" value="PQ-loop_rpt"/>
</dbReference>
<comment type="pathway">
    <text evidence="3">Protein modification; protein ubiquitination.</text>
</comment>
<evidence type="ECO:0000256" key="10">
    <source>
        <dbReference type="ARBA" id="ARBA00023136"/>
    </source>
</evidence>
<feature type="compositionally biased region" description="Low complexity" evidence="14">
    <location>
        <begin position="835"/>
        <end position="845"/>
    </location>
</feature>
<feature type="compositionally biased region" description="Low complexity" evidence="14">
    <location>
        <begin position="1062"/>
        <end position="1075"/>
    </location>
</feature>
<feature type="repeat" description="WD" evidence="13">
    <location>
        <begin position="1394"/>
        <end position="1433"/>
    </location>
</feature>
<evidence type="ECO:0000256" key="15">
    <source>
        <dbReference type="SAM" id="Phobius"/>
    </source>
</evidence>
<feature type="compositionally biased region" description="Polar residues" evidence="14">
    <location>
        <begin position="430"/>
        <end position="442"/>
    </location>
</feature>
<evidence type="ECO:0000259" key="16">
    <source>
        <dbReference type="PROSITE" id="PS50181"/>
    </source>
</evidence>
<dbReference type="FunFam" id="1.20.1280.50:FF:000004">
    <property type="entry name" value="F-box/WD repeat-containing protein 7 isoform X1"/>
    <property type="match status" value="1"/>
</dbReference>
<dbReference type="CDD" id="cd00200">
    <property type="entry name" value="WD40"/>
    <property type="match status" value="1"/>
</dbReference>
<feature type="compositionally biased region" description="Polar residues" evidence="14">
    <location>
        <begin position="582"/>
        <end position="594"/>
    </location>
</feature>
<feature type="domain" description="F-box" evidence="16">
    <location>
        <begin position="1172"/>
        <end position="1218"/>
    </location>
</feature>
<feature type="region of interest" description="Disordered" evidence="14">
    <location>
        <begin position="425"/>
        <end position="446"/>
    </location>
</feature>
<feature type="compositionally biased region" description="Low complexity" evidence="14">
    <location>
        <begin position="743"/>
        <end position="756"/>
    </location>
</feature>
<keyword evidence="7" id="KW-0677">Repeat</keyword>
<dbReference type="InterPro" id="IPR020472">
    <property type="entry name" value="WD40_PAC1"/>
</dbReference>
<dbReference type="Proteomes" id="UP000075881">
    <property type="component" value="Unassembled WGS sequence"/>
</dbReference>
<feature type="region of interest" description="Disordered" evidence="14">
    <location>
        <begin position="484"/>
        <end position="561"/>
    </location>
</feature>
<dbReference type="GO" id="GO:0010992">
    <property type="term" value="P:ubiquitin recycling"/>
    <property type="evidence" value="ECO:0007669"/>
    <property type="project" value="TreeGrafter"/>
</dbReference>
<feature type="transmembrane region" description="Helical" evidence="15">
    <location>
        <begin position="1659"/>
        <end position="1680"/>
    </location>
</feature>
<reference evidence="18" key="1">
    <citation type="submission" date="2013-03" db="EMBL/GenBank/DDBJ databases">
        <title>The Genome Sequence of Anopheles christyi ACHKN1017.</title>
        <authorList>
            <consortium name="The Broad Institute Genomics Platform"/>
            <person name="Neafsey D.E."/>
            <person name="Besansky N."/>
            <person name="Walker B."/>
            <person name="Young S.K."/>
            <person name="Zeng Q."/>
            <person name="Gargeya S."/>
            <person name="Fitzgerald M."/>
            <person name="Haas B."/>
            <person name="Abouelleil A."/>
            <person name="Allen A.W."/>
            <person name="Alvarado L."/>
            <person name="Arachchi H.M."/>
            <person name="Berlin A.M."/>
            <person name="Chapman S.B."/>
            <person name="Gainer-Dewar J."/>
            <person name="Goldberg J."/>
            <person name="Griggs A."/>
            <person name="Gujja S."/>
            <person name="Hansen M."/>
            <person name="Howarth C."/>
            <person name="Imamovic A."/>
            <person name="Ireland A."/>
            <person name="Larimer J."/>
            <person name="McCowan C."/>
            <person name="Murphy C."/>
            <person name="Pearson M."/>
            <person name="Poon T.W."/>
            <person name="Priest M."/>
            <person name="Roberts A."/>
            <person name="Saif S."/>
            <person name="Shea T."/>
            <person name="Sisk P."/>
            <person name="Sykes S."/>
            <person name="Wortman J."/>
            <person name="Nusbaum C."/>
            <person name="Birren B."/>
        </authorList>
    </citation>
    <scope>NUCLEOTIDE SEQUENCE [LARGE SCALE GENOMIC DNA]</scope>
    <source>
        <strain evidence="18">ACHKN1017</strain>
    </source>
</reference>
<feature type="transmembrane region" description="Helical" evidence="15">
    <location>
        <begin position="1773"/>
        <end position="1794"/>
    </location>
</feature>
<dbReference type="PROSITE" id="PS50294">
    <property type="entry name" value="WD_REPEATS_REGION"/>
    <property type="match status" value="6"/>
</dbReference>
<dbReference type="SMART" id="SM00320">
    <property type="entry name" value="WD40"/>
    <property type="match status" value="8"/>
</dbReference>
<dbReference type="EnsemblMetazoa" id="ACHR006153-RA">
    <property type="protein sequence ID" value="ACHR006153-PA"/>
    <property type="gene ID" value="ACHR006153"/>
</dbReference>